<dbReference type="InterPro" id="IPR001789">
    <property type="entry name" value="Sig_transdc_resp-reg_receiver"/>
</dbReference>
<dbReference type="PROSITE" id="PS50110">
    <property type="entry name" value="RESPONSE_REGULATORY"/>
    <property type="match status" value="1"/>
</dbReference>
<dbReference type="InterPro" id="IPR011006">
    <property type="entry name" value="CheY-like_superfamily"/>
</dbReference>
<dbReference type="InterPro" id="IPR036388">
    <property type="entry name" value="WH-like_DNA-bd_sf"/>
</dbReference>
<keyword evidence="1 3" id="KW-0597">Phosphoprotein</keyword>
<dbReference type="SMART" id="SM00421">
    <property type="entry name" value="HTH_LUXR"/>
    <property type="match status" value="1"/>
</dbReference>
<evidence type="ECO:0000256" key="1">
    <source>
        <dbReference type="ARBA" id="ARBA00022553"/>
    </source>
</evidence>
<keyword evidence="2 6" id="KW-0238">DNA-binding</keyword>
<dbReference type="InterPro" id="IPR016032">
    <property type="entry name" value="Sig_transdc_resp-reg_C-effctor"/>
</dbReference>
<sequence>MTEPDREDVVAFIRRHPGAGLMPDGSDSSAAAADARTVQHSAVQSCEGAMTSFLIIDDHPLFREALGNAVRLALPEARIVEAMSIEDALHILTAEQGEGIDLALLDLLLPDATGFSGFLRLREAHPRLPVAIVSSEEDQRVVREALELGAAGFLPKSLSKRELAQSIEGVLNGSVSVPKDFVATSQRRRAEASKALEVKLRELTPQQLRVLDLLRRGYPNRQIGQELQLAESTVKAHITEILRKLGLFSRNKAIIEIGKVDLPDPKARPYARADRGRPQ</sequence>
<dbReference type="Gene3D" id="3.40.50.2300">
    <property type="match status" value="1"/>
</dbReference>
<dbReference type="SMART" id="SM00448">
    <property type="entry name" value="REC"/>
    <property type="match status" value="1"/>
</dbReference>
<accession>A0ABV4GGF6</accession>
<dbReference type="PRINTS" id="PR00038">
    <property type="entry name" value="HTHLUXR"/>
</dbReference>
<comment type="caution">
    <text evidence="6">The sequence shown here is derived from an EMBL/GenBank/DDBJ whole genome shotgun (WGS) entry which is preliminary data.</text>
</comment>
<evidence type="ECO:0000259" key="4">
    <source>
        <dbReference type="PROSITE" id="PS50043"/>
    </source>
</evidence>
<dbReference type="Gene3D" id="1.10.10.10">
    <property type="entry name" value="Winged helix-like DNA-binding domain superfamily/Winged helix DNA-binding domain"/>
    <property type="match status" value="1"/>
</dbReference>
<organism evidence="6 7">
    <name type="scientific">Bradyrhizobium yuanmingense</name>
    <dbReference type="NCBI Taxonomy" id="108015"/>
    <lineage>
        <taxon>Bacteria</taxon>
        <taxon>Pseudomonadati</taxon>
        <taxon>Pseudomonadota</taxon>
        <taxon>Alphaproteobacteria</taxon>
        <taxon>Hyphomicrobiales</taxon>
        <taxon>Nitrobacteraceae</taxon>
        <taxon>Bradyrhizobium</taxon>
    </lineage>
</organism>
<dbReference type="Proteomes" id="UP001565474">
    <property type="component" value="Unassembled WGS sequence"/>
</dbReference>
<feature type="domain" description="HTH luxR-type" evidence="4">
    <location>
        <begin position="196"/>
        <end position="261"/>
    </location>
</feature>
<dbReference type="SUPFAM" id="SSF52172">
    <property type="entry name" value="CheY-like"/>
    <property type="match status" value="1"/>
</dbReference>
<evidence type="ECO:0000256" key="2">
    <source>
        <dbReference type="ARBA" id="ARBA00023125"/>
    </source>
</evidence>
<evidence type="ECO:0000313" key="7">
    <source>
        <dbReference type="Proteomes" id="UP001565474"/>
    </source>
</evidence>
<dbReference type="CDD" id="cd06170">
    <property type="entry name" value="LuxR_C_like"/>
    <property type="match status" value="1"/>
</dbReference>
<feature type="domain" description="Response regulatory" evidence="5">
    <location>
        <begin position="52"/>
        <end position="171"/>
    </location>
</feature>
<dbReference type="PANTHER" id="PTHR45566:SF1">
    <property type="entry name" value="HTH-TYPE TRANSCRIPTIONAL REGULATOR YHJB-RELATED"/>
    <property type="match status" value="1"/>
</dbReference>
<proteinExistence type="predicted"/>
<dbReference type="EMBL" id="JBGBZN010000002">
    <property type="protein sequence ID" value="MEY9471034.1"/>
    <property type="molecule type" value="Genomic_DNA"/>
</dbReference>
<keyword evidence="7" id="KW-1185">Reference proteome</keyword>
<dbReference type="InterPro" id="IPR051015">
    <property type="entry name" value="EvgA-like"/>
</dbReference>
<name>A0ABV4GGF6_9BRAD</name>
<dbReference type="PANTHER" id="PTHR45566">
    <property type="entry name" value="HTH-TYPE TRANSCRIPTIONAL REGULATOR YHJB-RELATED"/>
    <property type="match status" value="1"/>
</dbReference>
<dbReference type="InterPro" id="IPR000792">
    <property type="entry name" value="Tscrpt_reg_LuxR_C"/>
</dbReference>
<dbReference type="PROSITE" id="PS50043">
    <property type="entry name" value="HTH_LUXR_2"/>
    <property type="match status" value="1"/>
</dbReference>
<gene>
    <name evidence="6" type="ORF">ABH992_003433</name>
</gene>
<dbReference type="GO" id="GO:0003677">
    <property type="term" value="F:DNA binding"/>
    <property type="evidence" value="ECO:0007669"/>
    <property type="project" value="UniProtKB-KW"/>
</dbReference>
<dbReference type="InterPro" id="IPR058245">
    <property type="entry name" value="NreC/VraR/RcsB-like_REC"/>
</dbReference>
<evidence type="ECO:0000256" key="3">
    <source>
        <dbReference type="PROSITE-ProRule" id="PRU00169"/>
    </source>
</evidence>
<feature type="modified residue" description="4-aspartylphosphate" evidence="3">
    <location>
        <position position="106"/>
    </location>
</feature>
<reference evidence="6 7" key="1">
    <citation type="submission" date="2024-07" db="EMBL/GenBank/DDBJ databases">
        <title>Genomic Encyclopedia of Type Strains, Phase V (KMG-V): Genome sequencing to study the core and pangenomes of soil and plant-associated prokaryotes.</title>
        <authorList>
            <person name="Whitman W."/>
        </authorList>
    </citation>
    <scope>NUCLEOTIDE SEQUENCE [LARGE SCALE GENOMIC DNA]</scope>
    <source>
        <strain evidence="6 7">USDA 222</strain>
    </source>
</reference>
<dbReference type="CDD" id="cd17535">
    <property type="entry name" value="REC_NarL-like"/>
    <property type="match status" value="1"/>
</dbReference>
<evidence type="ECO:0000313" key="6">
    <source>
        <dbReference type="EMBL" id="MEY9471034.1"/>
    </source>
</evidence>
<protein>
    <submittedName>
        <fullName evidence="6">DNA-binding NarL/FixJ family response regulator</fullName>
    </submittedName>
</protein>
<dbReference type="Pfam" id="PF00072">
    <property type="entry name" value="Response_reg"/>
    <property type="match status" value="1"/>
</dbReference>
<evidence type="ECO:0000259" key="5">
    <source>
        <dbReference type="PROSITE" id="PS50110"/>
    </source>
</evidence>
<dbReference type="SUPFAM" id="SSF46894">
    <property type="entry name" value="C-terminal effector domain of the bipartite response regulators"/>
    <property type="match status" value="1"/>
</dbReference>
<dbReference type="Pfam" id="PF00196">
    <property type="entry name" value="GerE"/>
    <property type="match status" value="1"/>
</dbReference>